<feature type="region of interest" description="Disordered" evidence="1">
    <location>
        <begin position="125"/>
        <end position="160"/>
    </location>
</feature>
<proteinExistence type="predicted"/>
<reference evidence="3" key="1">
    <citation type="submission" date="2022-11" db="UniProtKB">
        <authorList>
            <consortium name="WormBaseParasite"/>
        </authorList>
    </citation>
    <scope>IDENTIFICATION</scope>
</reference>
<dbReference type="Proteomes" id="UP000887565">
    <property type="component" value="Unplaced"/>
</dbReference>
<evidence type="ECO:0000313" key="2">
    <source>
        <dbReference type="Proteomes" id="UP000887565"/>
    </source>
</evidence>
<sequence>VELNEICGGSAWTSLDLPSSGQASSIPSFSQQQQCEVVCEVCKTTVYKDGDFVGACKCDVQRFKLGAPLGIHQPDVQKTIGLFKIVAPQQSQPLSHDEVSTEVGDPLTASSDTTSILTQVKVLSERAPSVPSHVPSPPPPPPLVDPPTRTTVQNLPITGV</sequence>
<name>A0A915LAT4_ROMCU</name>
<evidence type="ECO:0000256" key="1">
    <source>
        <dbReference type="SAM" id="MobiDB-lite"/>
    </source>
</evidence>
<keyword evidence="2" id="KW-1185">Reference proteome</keyword>
<accession>A0A915LAT4</accession>
<evidence type="ECO:0000313" key="3">
    <source>
        <dbReference type="WBParaSite" id="nRc.2.0.1.t48240-RA"/>
    </source>
</evidence>
<dbReference type="WBParaSite" id="nRc.2.0.1.t48240-RA">
    <property type="protein sequence ID" value="nRc.2.0.1.t48240-RA"/>
    <property type="gene ID" value="nRc.2.0.1.g48240"/>
</dbReference>
<feature type="compositionally biased region" description="Polar residues" evidence="1">
    <location>
        <begin position="148"/>
        <end position="160"/>
    </location>
</feature>
<protein>
    <submittedName>
        <fullName evidence="3">Uncharacterized protein</fullName>
    </submittedName>
</protein>
<organism evidence="2 3">
    <name type="scientific">Romanomermis culicivorax</name>
    <name type="common">Nematode worm</name>
    <dbReference type="NCBI Taxonomy" id="13658"/>
    <lineage>
        <taxon>Eukaryota</taxon>
        <taxon>Metazoa</taxon>
        <taxon>Ecdysozoa</taxon>
        <taxon>Nematoda</taxon>
        <taxon>Enoplea</taxon>
        <taxon>Dorylaimia</taxon>
        <taxon>Mermithida</taxon>
        <taxon>Mermithoidea</taxon>
        <taxon>Mermithidae</taxon>
        <taxon>Romanomermis</taxon>
    </lineage>
</organism>
<feature type="region of interest" description="Disordered" evidence="1">
    <location>
        <begin position="91"/>
        <end position="112"/>
    </location>
</feature>
<dbReference type="AlphaFoldDB" id="A0A915LAT4"/>
<feature type="compositionally biased region" description="Pro residues" evidence="1">
    <location>
        <begin position="134"/>
        <end position="145"/>
    </location>
</feature>